<dbReference type="EMBL" id="JAFFHC010000001">
    <property type="protein sequence ID" value="KAK4683353.1"/>
    <property type="molecule type" value="Genomic_DNA"/>
</dbReference>
<feature type="region of interest" description="Disordered" evidence="1">
    <location>
        <begin position="194"/>
        <end position="272"/>
    </location>
</feature>
<sequence>MWTDNGISHETKFEFRSDHSRVCSALISPKTCTTSRISSITQIQKPCLPVVIESLILLEYFATLLVNIDRSRSRVSDIMISANLFLAVTALLSSLTAAVDQAVACAQANNKIHPRDINEADLTTVIYQTQTATLTLTVEETPPCDESPATTNSHSDAGEVTLSPSYSTFDTSETLTVTSTISSGTATLTTTVSNASTYNVPGPSTSATWSTSTTSASEPDVATPSIDTAVTPFVPAPSSTTVTADGVSDASSPTESSTTDYSTGTPSSTDSVAPTVSAAAMPIMLSNDLMVALVAAAMVIAA</sequence>
<name>A0ABR0ISI6_9PEZI</name>
<dbReference type="GeneID" id="87964537"/>
<evidence type="ECO:0000313" key="3">
    <source>
        <dbReference type="Proteomes" id="UP001323617"/>
    </source>
</evidence>
<dbReference type="Proteomes" id="UP001323617">
    <property type="component" value="Unassembled WGS sequence"/>
</dbReference>
<evidence type="ECO:0000313" key="2">
    <source>
        <dbReference type="EMBL" id="KAK4683353.1"/>
    </source>
</evidence>
<protein>
    <submittedName>
        <fullName evidence="2">Uncharacterized protein</fullName>
    </submittedName>
</protein>
<dbReference type="RefSeq" id="XP_062806823.1">
    <property type="nucleotide sequence ID" value="XM_062943672.1"/>
</dbReference>
<keyword evidence="3" id="KW-1185">Reference proteome</keyword>
<accession>A0ABR0ISI6</accession>
<feature type="compositionally biased region" description="Low complexity" evidence="1">
    <location>
        <begin position="204"/>
        <end position="217"/>
    </location>
</feature>
<reference evidence="2 3" key="1">
    <citation type="journal article" date="2023" name="bioRxiv">
        <title>High-quality genome assemblies of four members of thePodospora anserinaspecies complex.</title>
        <authorList>
            <person name="Ament-Velasquez S.L."/>
            <person name="Vogan A.A."/>
            <person name="Wallerman O."/>
            <person name="Hartmann F."/>
            <person name="Gautier V."/>
            <person name="Silar P."/>
            <person name="Giraud T."/>
            <person name="Johannesson H."/>
        </authorList>
    </citation>
    <scope>NUCLEOTIDE SEQUENCE [LARGE SCALE GENOMIC DNA]</scope>
    <source>
        <strain evidence="2 3">CBS 124.78</strain>
    </source>
</reference>
<evidence type="ECO:0000256" key="1">
    <source>
        <dbReference type="SAM" id="MobiDB-lite"/>
    </source>
</evidence>
<feature type="region of interest" description="Disordered" evidence="1">
    <location>
        <begin position="138"/>
        <end position="166"/>
    </location>
</feature>
<proteinExistence type="predicted"/>
<gene>
    <name evidence="2" type="ORF">QC764_124380</name>
</gene>
<comment type="caution">
    <text evidence="2">The sequence shown here is derived from an EMBL/GenBank/DDBJ whole genome shotgun (WGS) entry which is preliminary data.</text>
</comment>
<feature type="compositionally biased region" description="Polar residues" evidence="1">
    <location>
        <begin position="237"/>
        <end position="272"/>
    </location>
</feature>
<organism evidence="2 3">
    <name type="scientific">Podospora pseudoanserina</name>
    <dbReference type="NCBI Taxonomy" id="2609844"/>
    <lineage>
        <taxon>Eukaryota</taxon>
        <taxon>Fungi</taxon>
        <taxon>Dikarya</taxon>
        <taxon>Ascomycota</taxon>
        <taxon>Pezizomycotina</taxon>
        <taxon>Sordariomycetes</taxon>
        <taxon>Sordariomycetidae</taxon>
        <taxon>Sordariales</taxon>
        <taxon>Podosporaceae</taxon>
        <taxon>Podospora</taxon>
    </lineage>
</organism>